<feature type="domain" description="N-acetyltransferase" evidence="1">
    <location>
        <begin position="43"/>
        <end position="193"/>
    </location>
</feature>
<dbReference type="Proteomes" id="UP000034854">
    <property type="component" value="Unassembled WGS sequence"/>
</dbReference>
<evidence type="ECO:0000313" key="3">
    <source>
        <dbReference type="Proteomes" id="UP000034854"/>
    </source>
</evidence>
<dbReference type="SUPFAM" id="SSF55729">
    <property type="entry name" value="Acyl-CoA N-acyltransferases (Nat)"/>
    <property type="match status" value="1"/>
</dbReference>
<dbReference type="AlphaFoldDB" id="A0A0G0XKI0"/>
<dbReference type="PROSITE" id="PS51186">
    <property type="entry name" value="GNAT"/>
    <property type="match status" value="1"/>
</dbReference>
<accession>A0A0G0XKI0</accession>
<comment type="caution">
    <text evidence="2">The sequence shown here is derived from an EMBL/GenBank/DDBJ whole genome shotgun (WGS) entry which is preliminary data.</text>
</comment>
<proteinExistence type="predicted"/>
<reference evidence="2 3" key="1">
    <citation type="journal article" date="2015" name="Nature">
        <title>rRNA introns, odd ribosomes, and small enigmatic genomes across a large radiation of phyla.</title>
        <authorList>
            <person name="Brown C.T."/>
            <person name="Hug L.A."/>
            <person name="Thomas B.C."/>
            <person name="Sharon I."/>
            <person name="Castelle C.J."/>
            <person name="Singh A."/>
            <person name="Wilkins M.J."/>
            <person name="Williams K.H."/>
            <person name="Banfield J.F."/>
        </authorList>
    </citation>
    <scope>NUCLEOTIDE SEQUENCE [LARGE SCALE GENOMIC DNA]</scope>
</reference>
<protein>
    <recommendedName>
        <fullName evidence="1">N-acetyltransferase domain-containing protein</fullName>
    </recommendedName>
</protein>
<dbReference type="EMBL" id="LCAG01000001">
    <property type="protein sequence ID" value="KKR88162.1"/>
    <property type="molecule type" value="Genomic_DNA"/>
</dbReference>
<gene>
    <name evidence="2" type="ORF">UU34_C0001G0159</name>
</gene>
<dbReference type="Pfam" id="PF13302">
    <property type="entry name" value="Acetyltransf_3"/>
    <property type="match status" value="1"/>
</dbReference>
<evidence type="ECO:0000259" key="1">
    <source>
        <dbReference type="PROSITE" id="PS51186"/>
    </source>
</evidence>
<organism evidence="2 3">
    <name type="scientific">Candidatus Curtissbacteria bacterium GW2011_GWA1_41_11</name>
    <dbReference type="NCBI Taxonomy" id="1618409"/>
    <lineage>
        <taxon>Bacteria</taxon>
        <taxon>Candidatus Curtissiibacteriota</taxon>
    </lineage>
</organism>
<dbReference type="InterPro" id="IPR000182">
    <property type="entry name" value="GNAT_dom"/>
</dbReference>
<name>A0A0G0XKI0_9BACT</name>
<sequence>MSKYAKQLRRLKINHGFKIKVGNYESLTINLRVLSSADLNNKYLIKKLSEWRHRESHWFASQFSVTFSRTKNWLRESVINNPDRILFTIEDNKGKFYGHLGYYRYRSSDNSCELDNVVRGLNEIPGLMTDSVNALISWGFKNLGVDLMYLTTFSDNERAINLYRRNGFRITRKIPLKKIQKNNEIQWVKIPINEKTGAQRYYTRMVIDREQSIV</sequence>
<evidence type="ECO:0000313" key="2">
    <source>
        <dbReference type="EMBL" id="KKR88162.1"/>
    </source>
</evidence>
<dbReference type="GO" id="GO:0016747">
    <property type="term" value="F:acyltransferase activity, transferring groups other than amino-acyl groups"/>
    <property type="evidence" value="ECO:0007669"/>
    <property type="project" value="InterPro"/>
</dbReference>
<dbReference type="Gene3D" id="3.40.630.30">
    <property type="match status" value="1"/>
</dbReference>
<dbReference type="InterPro" id="IPR016181">
    <property type="entry name" value="Acyl_CoA_acyltransferase"/>
</dbReference>
<dbReference type="PANTHER" id="PTHR43415">
    <property type="entry name" value="SPERMIDINE N(1)-ACETYLTRANSFERASE"/>
    <property type="match status" value="1"/>
</dbReference>
<dbReference type="PANTHER" id="PTHR43415:SF3">
    <property type="entry name" value="GNAT-FAMILY ACETYLTRANSFERASE"/>
    <property type="match status" value="1"/>
</dbReference>